<feature type="transmembrane region" description="Helical" evidence="5">
    <location>
        <begin position="28"/>
        <end position="45"/>
    </location>
</feature>
<name>A8ZVC9_DESOH</name>
<dbReference type="eggNOG" id="COG1286">
    <property type="taxonomic scope" value="Bacteria"/>
</dbReference>
<protein>
    <submittedName>
        <fullName evidence="6">Colicin V production protein</fullName>
    </submittedName>
</protein>
<reference evidence="6 7" key="1">
    <citation type="submission" date="2007-10" db="EMBL/GenBank/DDBJ databases">
        <title>Complete sequence of Desulfococcus oleovorans Hxd3.</title>
        <authorList>
            <consortium name="US DOE Joint Genome Institute"/>
            <person name="Copeland A."/>
            <person name="Lucas S."/>
            <person name="Lapidus A."/>
            <person name="Barry K."/>
            <person name="Glavina del Rio T."/>
            <person name="Dalin E."/>
            <person name="Tice H."/>
            <person name="Pitluck S."/>
            <person name="Kiss H."/>
            <person name="Brettin T."/>
            <person name="Bruce D."/>
            <person name="Detter J.C."/>
            <person name="Han C."/>
            <person name="Schmutz J."/>
            <person name="Larimer F."/>
            <person name="Land M."/>
            <person name="Hauser L."/>
            <person name="Kyrpides N."/>
            <person name="Kim E."/>
            <person name="Wawrik B."/>
            <person name="Richardson P."/>
        </authorList>
    </citation>
    <scope>NUCLEOTIDE SEQUENCE [LARGE SCALE GENOMIC DNA]</scope>
    <source>
        <strain evidence="7">DSM 6200 / JCM 39069 / Hxd3</strain>
    </source>
</reference>
<dbReference type="Proteomes" id="UP000008561">
    <property type="component" value="Chromosome"/>
</dbReference>
<evidence type="ECO:0000256" key="4">
    <source>
        <dbReference type="ARBA" id="ARBA00023136"/>
    </source>
</evidence>
<dbReference type="KEGG" id="dol:Dole_0780"/>
<organism evidence="6 7">
    <name type="scientific">Desulfosudis oleivorans (strain DSM 6200 / JCM 39069 / Hxd3)</name>
    <name type="common">Desulfococcus oleovorans</name>
    <dbReference type="NCBI Taxonomy" id="96561"/>
    <lineage>
        <taxon>Bacteria</taxon>
        <taxon>Pseudomonadati</taxon>
        <taxon>Thermodesulfobacteriota</taxon>
        <taxon>Desulfobacteria</taxon>
        <taxon>Desulfobacterales</taxon>
        <taxon>Desulfosudaceae</taxon>
        <taxon>Desulfosudis</taxon>
    </lineage>
</organism>
<evidence type="ECO:0000313" key="7">
    <source>
        <dbReference type="Proteomes" id="UP000008561"/>
    </source>
</evidence>
<dbReference type="InterPro" id="IPR052719">
    <property type="entry name" value="CvpA-like"/>
</dbReference>
<feature type="transmembrane region" description="Helical" evidence="5">
    <location>
        <begin position="6"/>
        <end position="21"/>
    </location>
</feature>
<evidence type="ECO:0000256" key="1">
    <source>
        <dbReference type="ARBA" id="ARBA00004141"/>
    </source>
</evidence>
<dbReference type="STRING" id="96561.Dole_0780"/>
<evidence type="ECO:0000256" key="5">
    <source>
        <dbReference type="SAM" id="Phobius"/>
    </source>
</evidence>
<keyword evidence="4 5" id="KW-0472">Membrane</keyword>
<feature type="transmembrane region" description="Helical" evidence="5">
    <location>
        <begin position="101"/>
        <end position="121"/>
    </location>
</feature>
<accession>A8ZVC9</accession>
<evidence type="ECO:0000256" key="3">
    <source>
        <dbReference type="ARBA" id="ARBA00022989"/>
    </source>
</evidence>
<dbReference type="PANTHER" id="PTHR36926:SF1">
    <property type="entry name" value="COLICIN V PRODUCTION PROTEIN"/>
    <property type="match status" value="1"/>
</dbReference>
<proteinExistence type="predicted"/>
<dbReference type="RefSeq" id="WP_012174208.1">
    <property type="nucleotide sequence ID" value="NC_009943.1"/>
</dbReference>
<sequence length="173" mass="18623">MNIVDMVVIAVVCVCLIRGVFRGLSRELSSIIGILAGFYSAYLFYPHAAGKLPAFIPGGAFADMAGFALVFCCVVIAVGLLGLLVRYALGITMMGWLDRVLGGLFGAVKGVLIVVVLLFFITRVGGAALPYAKNSRFHGMAVDMAGSMTDVVSGKFYKNIYSKAQEIKKRWIR</sequence>
<keyword evidence="7" id="KW-1185">Reference proteome</keyword>
<keyword evidence="2 5" id="KW-0812">Transmembrane</keyword>
<dbReference type="GO" id="GO:0016020">
    <property type="term" value="C:membrane"/>
    <property type="evidence" value="ECO:0007669"/>
    <property type="project" value="UniProtKB-SubCell"/>
</dbReference>
<evidence type="ECO:0000256" key="2">
    <source>
        <dbReference type="ARBA" id="ARBA00022692"/>
    </source>
</evidence>
<dbReference type="PANTHER" id="PTHR36926">
    <property type="entry name" value="COLICIN V PRODUCTION PROTEIN"/>
    <property type="match status" value="1"/>
</dbReference>
<dbReference type="GO" id="GO:0009403">
    <property type="term" value="P:toxin biosynthetic process"/>
    <property type="evidence" value="ECO:0007669"/>
    <property type="project" value="InterPro"/>
</dbReference>
<dbReference type="HOGENOM" id="CLU_092720_4_1_7"/>
<dbReference type="AlphaFoldDB" id="A8ZVC9"/>
<gene>
    <name evidence="6" type="ordered locus">Dole_0780</name>
</gene>
<dbReference type="Pfam" id="PF02674">
    <property type="entry name" value="Colicin_V"/>
    <property type="match status" value="1"/>
</dbReference>
<comment type="subcellular location">
    <subcellularLocation>
        <location evidence="1">Membrane</location>
        <topology evidence="1">Multi-pass membrane protein</topology>
    </subcellularLocation>
</comment>
<keyword evidence="3 5" id="KW-1133">Transmembrane helix</keyword>
<evidence type="ECO:0000313" key="6">
    <source>
        <dbReference type="EMBL" id="ABW66590.1"/>
    </source>
</evidence>
<dbReference type="OrthoDB" id="5419037at2"/>
<dbReference type="EMBL" id="CP000859">
    <property type="protein sequence ID" value="ABW66590.1"/>
    <property type="molecule type" value="Genomic_DNA"/>
</dbReference>
<feature type="transmembrane region" description="Helical" evidence="5">
    <location>
        <begin position="65"/>
        <end position="89"/>
    </location>
</feature>
<dbReference type="InterPro" id="IPR003825">
    <property type="entry name" value="Colicin-V_CvpA"/>
</dbReference>